<organism evidence="2 3">
    <name type="scientific">Kutzneria buriramensis</name>
    <dbReference type="NCBI Taxonomy" id="1045776"/>
    <lineage>
        <taxon>Bacteria</taxon>
        <taxon>Bacillati</taxon>
        <taxon>Actinomycetota</taxon>
        <taxon>Actinomycetes</taxon>
        <taxon>Pseudonocardiales</taxon>
        <taxon>Pseudonocardiaceae</taxon>
        <taxon>Kutzneria</taxon>
    </lineage>
</organism>
<sequence>METDIAGCFSAIPHDKLMQAVEERVCDQAILKLLRVMLCAGVMEEGQVRRPVTGAAQGGPISPLLCNVYLHRVDRVWSTREHGVLVRFADDAVVMCKSREQAEAALQRLRDLLVDLGLQPKDAKTRIVCLEVGGEGVDFLGFHHRLVRSRSRDGRRPVTFLARWPADKAMQHARDRVRELTARRRLSLSVEAVVQDVNEFLRGWTGYFKYGHSAERFSKIRQYMRMRIALFISKRHRRSRHFGVWALLNFTPDEFGLIRLYGIVVSPRAGKPWREKLNAGGERRR</sequence>
<dbReference type="PANTHER" id="PTHR34047">
    <property type="entry name" value="NUCLEAR INTRON MATURASE 1, MITOCHONDRIAL-RELATED"/>
    <property type="match status" value="1"/>
</dbReference>
<evidence type="ECO:0000313" key="3">
    <source>
        <dbReference type="Proteomes" id="UP000256269"/>
    </source>
</evidence>
<dbReference type="SUPFAM" id="SSF56672">
    <property type="entry name" value="DNA/RNA polymerases"/>
    <property type="match status" value="1"/>
</dbReference>
<reference evidence="2 3" key="1">
    <citation type="submission" date="2018-08" db="EMBL/GenBank/DDBJ databases">
        <title>Genomic Encyclopedia of Archaeal and Bacterial Type Strains, Phase II (KMG-II): from individual species to whole genera.</title>
        <authorList>
            <person name="Goeker M."/>
        </authorList>
    </citation>
    <scope>NUCLEOTIDE SEQUENCE [LARGE SCALE GENOMIC DNA]</scope>
    <source>
        <strain evidence="2 3">DSM 45791</strain>
    </source>
</reference>
<dbReference type="InterPro" id="IPR000477">
    <property type="entry name" value="RT_dom"/>
</dbReference>
<dbReference type="GO" id="GO:0003964">
    <property type="term" value="F:RNA-directed DNA polymerase activity"/>
    <property type="evidence" value="ECO:0007669"/>
    <property type="project" value="UniProtKB-KW"/>
</dbReference>
<dbReference type="InterPro" id="IPR043502">
    <property type="entry name" value="DNA/RNA_pol_sf"/>
</dbReference>
<dbReference type="EMBL" id="QUNO01000044">
    <property type="protein sequence ID" value="REH17826.1"/>
    <property type="molecule type" value="Genomic_DNA"/>
</dbReference>
<name>A0A3E0G584_9PSEU</name>
<keyword evidence="2" id="KW-0808">Transferase</keyword>
<dbReference type="PANTHER" id="PTHR34047:SF8">
    <property type="entry name" value="PROTEIN YKFC"/>
    <property type="match status" value="1"/>
</dbReference>
<dbReference type="PROSITE" id="PS50878">
    <property type="entry name" value="RT_POL"/>
    <property type="match status" value="1"/>
</dbReference>
<accession>A0A3E0G584</accession>
<proteinExistence type="predicted"/>
<dbReference type="Pfam" id="PF08388">
    <property type="entry name" value="GIIM"/>
    <property type="match status" value="1"/>
</dbReference>
<dbReference type="InterPro" id="IPR013597">
    <property type="entry name" value="Mat_intron_G2"/>
</dbReference>
<comment type="caution">
    <text evidence="2">The sequence shown here is derived from an EMBL/GenBank/DDBJ whole genome shotgun (WGS) entry which is preliminary data.</text>
</comment>
<keyword evidence="3" id="KW-1185">Reference proteome</keyword>
<dbReference type="CDD" id="cd01651">
    <property type="entry name" value="RT_G2_intron"/>
    <property type="match status" value="1"/>
</dbReference>
<feature type="domain" description="Reverse transcriptase" evidence="1">
    <location>
        <begin position="1"/>
        <end position="144"/>
    </location>
</feature>
<dbReference type="Pfam" id="PF00078">
    <property type="entry name" value="RVT_1"/>
    <property type="match status" value="1"/>
</dbReference>
<dbReference type="AlphaFoldDB" id="A0A3E0G584"/>
<dbReference type="InterPro" id="IPR051083">
    <property type="entry name" value="GrpII_Intron_Splice-Mob/Def"/>
</dbReference>
<evidence type="ECO:0000259" key="1">
    <source>
        <dbReference type="PROSITE" id="PS50878"/>
    </source>
</evidence>
<dbReference type="Proteomes" id="UP000256269">
    <property type="component" value="Unassembled WGS sequence"/>
</dbReference>
<gene>
    <name evidence="2" type="ORF">BCF44_1441</name>
</gene>
<keyword evidence="2" id="KW-0548">Nucleotidyltransferase</keyword>
<keyword evidence="2" id="KW-0695">RNA-directed DNA polymerase</keyword>
<protein>
    <submittedName>
        <fullName evidence="2">RNA-directed DNA polymerase</fullName>
    </submittedName>
</protein>
<evidence type="ECO:0000313" key="2">
    <source>
        <dbReference type="EMBL" id="REH17826.1"/>
    </source>
</evidence>